<dbReference type="Pfam" id="PF16062">
    <property type="entry name" value="MavL-like"/>
    <property type="match status" value="1"/>
</dbReference>
<proteinExistence type="predicted"/>
<name>A0ABM5IYH8_DIAVI</name>
<dbReference type="Proteomes" id="UP001652700">
    <property type="component" value="Unplaced"/>
</dbReference>
<evidence type="ECO:0000313" key="1">
    <source>
        <dbReference type="EnsemblMetazoa" id="XP_028149438.2"/>
    </source>
</evidence>
<keyword evidence="2" id="KW-1185">Reference proteome</keyword>
<dbReference type="GeneID" id="114342827"/>
<evidence type="ECO:0000313" key="2">
    <source>
        <dbReference type="Proteomes" id="UP001652700"/>
    </source>
</evidence>
<dbReference type="RefSeq" id="XP_028149438.2">
    <property type="nucleotide sequence ID" value="XM_028293637.2"/>
</dbReference>
<dbReference type="EnsemblMetazoa" id="XM_050649785.1">
    <property type="protein sequence ID" value="XP_050505742.1"/>
    <property type="gene ID" value="LOC114342827"/>
</dbReference>
<protein>
    <submittedName>
        <fullName evidence="1">Uncharacterized protein</fullName>
    </submittedName>
</protein>
<accession>A0ABM5IYH8</accession>
<dbReference type="InterPro" id="IPR032063">
    <property type="entry name" value="MavL-like"/>
</dbReference>
<reference evidence="1" key="1">
    <citation type="submission" date="2025-05" db="UniProtKB">
        <authorList>
            <consortium name="EnsemblMetazoa"/>
        </authorList>
    </citation>
    <scope>IDENTIFICATION</scope>
</reference>
<sequence length="489" mass="55736">MALPDWSFKHPEWSNETFALLIAKTTEDLSKVSLDNFITRSNNFSVKFPVDSGRCKSLKASVPPEILERNIYSVYCLLHENVLELYSKFILLKRKYGSKVEQNFYKDIGLYEFIDRLLKNRAVMFMGKLDKYVLLDGKKGQNDWVTIGSVNERPPLVLKNYISYDEIKLSALLSVSSYSYFVNQGDRKNMAKFSTDRTSIADEGIIVGVIGPRMKKNNVMEYQEIVATRTQNTKDNGYGTNVQNSVHKLFSDFYEEDCLDFEETLKYIKDLKDKGKRYVTLKPDGIFDNQYYYKRLAVSIDTLLLEANFRAQEAGKTGFVHVVGLGLGVWKISPHQEKVYMDAFASRISILGNQLNHISDICFAWINQEKCGNYKDGEQFSIPNHPLGGITILINKRNPHEKLEQDKLLVVSYAWDGNALPGNEYWSGKLGSSGDSACASSTQITELHNPHINPLVSANNLRVITVDGDVVPIEKYIEIVRCRRSKRKC</sequence>
<organism evidence="1 2">
    <name type="scientific">Diabrotica virgifera virgifera</name>
    <name type="common">western corn rootworm</name>
    <dbReference type="NCBI Taxonomy" id="50390"/>
    <lineage>
        <taxon>Eukaryota</taxon>
        <taxon>Metazoa</taxon>
        <taxon>Ecdysozoa</taxon>
        <taxon>Arthropoda</taxon>
        <taxon>Hexapoda</taxon>
        <taxon>Insecta</taxon>
        <taxon>Pterygota</taxon>
        <taxon>Neoptera</taxon>
        <taxon>Endopterygota</taxon>
        <taxon>Coleoptera</taxon>
        <taxon>Polyphaga</taxon>
        <taxon>Cucujiformia</taxon>
        <taxon>Chrysomeloidea</taxon>
        <taxon>Chrysomelidae</taxon>
        <taxon>Galerucinae</taxon>
        <taxon>Diabroticina</taxon>
        <taxon>Diabroticites</taxon>
        <taxon>Diabrotica</taxon>
    </lineage>
</organism>
<dbReference type="EnsemblMetazoa" id="XM_028293637.2">
    <property type="protein sequence ID" value="XP_028149438.2"/>
    <property type="gene ID" value="LOC114342827"/>
</dbReference>
<dbReference type="RefSeq" id="XP_050505742.1">
    <property type="nucleotide sequence ID" value="XM_050649785.1"/>
</dbReference>